<dbReference type="InterPro" id="IPR008962">
    <property type="entry name" value="PapD-like_sf"/>
</dbReference>
<sequence length="177" mass="20249">MSRQQQILVLDPNTELSFKGPFTECVTSNLRLTNPSSRSVFFKVKTTAPRYYCVRPNSGIVKPEETAVINVMLQPVEQPATLENERARHKFMIQTAFAPDEEVPVDSFGRVWTSPRSWTPSCEWLVTSPQSAAPASRNDDQALQKEIDLRKMYQDEKSKLERENMVLMVPFLLIKTV</sequence>
<evidence type="ECO:0000313" key="8">
    <source>
        <dbReference type="Proteomes" id="UP000887574"/>
    </source>
</evidence>
<dbReference type="GO" id="GO:0005886">
    <property type="term" value="C:plasma membrane"/>
    <property type="evidence" value="ECO:0007669"/>
    <property type="project" value="TreeGrafter"/>
</dbReference>
<organism evidence="8 9">
    <name type="scientific">Ditylenchus dipsaci</name>
    <dbReference type="NCBI Taxonomy" id="166011"/>
    <lineage>
        <taxon>Eukaryota</taxon>
        <taxon>Metazoa</taxon>
        <taxon>Ecdysozoa</taxon>
        <taxon>Nematoda</taxon>
        <taxon>Chromadorea</taxon>
        <taxon>Rhabditida</taxon>
        <taxon>Tylenchina</taxon>
        <taxon>Tylenchomorpha</taxon>
        <taxon>Sphaerularioidea</taxon>
        <taxon>Anguinidae</taxon>
        <taxon>Anguininae</taxon>
        <taxon>Ditylenchus</taxon>
    </lineage>
</organism>
<dbReference type="GO" id="GO:0033149">
    <property type="term" value="F:FFAT motif binding"/>
    <property type="evidence" value="ECO:0007669"/>
    <property type="project" value="TreeGrafter"/>
</dbReference>
<evidence type="ECO:0000259" key="7">
    <source>
        <dbReference type="PROSITE" id="PS50202"/>
    </source>
</evidence>
<dbReference type="AlphaFoldDB" id="A0A915E421"/>
<keyword evidence="3" id="KW-0812">Transmembrane</keyword>
<dbReference type="WBParaSite" id="jg26737">
    <property type="protein sequence ID" value="jg26737"/>
    <property type="gene ID" value="jg26737"/>
</dbReference>
<dbReference type="Proteomes" id="UP000887574">
    <property type="component" value="Unplaced"/>
</dbReference>
<comment type="function">
    <text evidence="6">Central component in molecular interactions underlying sperm crawling. Forms an extensive filament system that extends from sperm villipoda, along the leading edge of the pseudopod.</text>
</comment>
<dbReference type="PANTHER" id="PTHR10809">
    <property type="entry name" value="VESICLE-ASSOCIATED MEMBRANE PROTEIN-ASSOCIATED PROTEIN"/>
    <property type="match status" value="1"/>
</dbReference>
<keyword evidence="4" id="KW-1133">Transmembrane helix</keyword>
<dbReference type="InterPro" id="IPR013783">
    <property type="entry name" value="Ig-like_fold"/>
</dbReference>
<comment type="similarity">
    <text evidence="2">Belongs to the VAMP-associated protein (VAP) (TC 9.B.17) family.</text>
</comment>
<evidence type="ECO:0000256" key="2">
    <source>
        <dbReference type="ARBA" id="ARBA00008932"/>
    </source>
</evidence>
<dbReference type="GO" id="GO:0090158">
    <property type="term" value="P:endoplasmic reticulum membrane organization"/>
    <property type="evidence" value="ECO:0007669"/>
    <property type="project" value="TreeGrafter"/>
</dbReference>
<evidence type="ECO:0000256" key="4">
    <source>
        <dbReference type="ARBA" id="ARBA00022989"/>
    </source>
</evidence>
<dbReference type="Pfam" id="PF00635">
    <property type="entry name" value="Motile_Sperm"/>
    <property type="match status" value="1"/>
</dbReference>
<feature type="domain" description="MSP" evidence="7">
    <location>
        <begin position="7"/>
        <end position="130"/>
    </location>
</feature>
<accession>A0A915E421</accession>
<dbReference type="GO" id="GO:0005789">
    <property type="term" value="C:endoplasmic reticulum membrane"/>
    <property type="evidence" value="ECO:0007669"/>
    <property type="project" value="InterPro"/>
</dbReference>
<dbReference type="Gene3D" id="2.60.40.10">
    <property type="entry name" value="Immunoglobulins"/>
    <property type="match status" value="1"/>
</dbReference>
<keyword evidence="5" id="KW-0472">Membrane</keyword>
<comment type="subcellular location">
    <subcellularLocation>
        <location evidence="1">Membrane</location>
        <topology evidence="1">Single-pass type IV membrane protein</topology>
    </subcellularLocation>
</comment>
<dbReference type="InterPro" id="IPR016763">
    <property type="entry name" value="VAP"/>
</dbReference>
<evidence type="ECO:0000256" key="6">
    <source>
        <dbReference type="RuleBase" id="RU003425"/>
    </source>
</evidence>
<evidence type="ECO:0000256" key="1">
    <source>
        <dbReference type="ARBA" id="ARBA00004211"/>
    </source>
</evidence>
<name>A0A915E421_9BILA</name>
<protein>
    <recommendedName>
        <fullName evidence="6">Major sperm protein</fullName>
    </recommendedName>
</protein>
<evidence type="ECO:0000256" key="3">
    <source>
        <dbReference type="ARBA" id="ARBA00022692"/>
    </source>
</evidence>
<dbReference type="PROSITE" id="PS50202">
    <property type="entry name" value="MSP"/>
    <property type="match status" value="1"/>
</dbReference>
<dbReference type="SUPFAM" id="SSF49354">
    <property type="entry name" value="PapD-like"/>
    <property type="match status" value="1"/>
</dbReference>
<dbReference type="InterPro" id="IPR000535">
    <property type="entry name" value="MSP_dom"/>
</dbReference>
<evidence type="ECO:0000256" key="5">
    <source>
        <dbReference type="ARBA" id="ARBA00023136"/>
    </source>
</evidence>
<dbReference type="GO" id="GO:0061817">
    <property type="term" value="P:endoplasmic reticulum-plasma membrane tethering"/>
    <property type="evidence" value="ECO:0007669"/>
    <property type="project" value="TreeGrafter"/>
</dbReference>
<reference evidence="9" key="1">
    <citation type="submission" date="2022-11" db="UniProtKB">
        <authorList>
            <consortium name="WormBaseParasite"/>
        </authorList>
    </citation>
    <scope>IDENTIFICATION</scope>
</reference>
<proteinExistence type="inferred from homology"/>
<keyword evidence="6" id="KW-0206">Cytoskeleton</keyword>
<evidence type="ECO:0000313" key="9">
    <source>
        <dbReference type="WBParaSite" id="jg26737"/>
    </source>
</evidence>
<keyword evidence="6" id="KW-0963">Cytoplasm</keyword>
<keyword evidence="8" id="KW-1185">Reference proteome</keyword>
<dbReference type="PANTHER" id="PTHR10809:SF6">
    <property type="entry name" value="AT11025P-RELATED"/>
    <property type="match status" value="1"/>
</dbReference>